<dbReference type="GO" id="GO:0003849">
    <property type="term" value="F:3-deoxy-7-phosphoheptulonate synthase activity"/>
    <property type="evidence" value="ECO:0007669"/>
    <property type="project" value="UniProtKB-EC"/>
</dbReference>
<dbReference type="SUPFAM" id="SSF51569">
    <property type="entry name" value="Aldolase"/>
    <property type="match status" value="1"/>
</dbReference>
<evidence type="ECO:0000313" key="6">
    <source>
        <dbReference type="Proteomes" id="UP000614424"/>
    </source>
</evidence>
<feature type="binding site" evidence="3">
    <location>
        <position position="394"/>
    </location>
    <ligand>
        <name>Mn(2+)</name>
        <dbReference type="ChEBI" id="CHEBI:29035"/>
    </ligand>
</feature>
<dbReference type="EMBL" id="JACNJZ010000093">
    <property type="protein sequence ID" value="MBC8317582.1"/>
    <property type="molecule type" value="Genomic_DNA"/>
</dbReference>
<comment type="cofactor">
    <cofactor evidence="3">
        <name>Mn(2+)</name>
        <dbReference type="ChEBI" id="CHEBI:29035"/>
    </cofactor>
    <cofactor evidence="3">
        <name>Co(2+)</name>
        <dbReference type="ChEBI" id="CHEBI:48828"/>
    </cofactor>
    <cofactor evidence="3">
        <name>Cd(2+)</name>
        <dbReference type="ChEBI" id="CHEBI:48775"/>
    </cofactor>
    <text evidence="3">Binds 1 divalent cation per subunit. The enzyme is active with manganese, cobalt or cadmium ions.</text>
</comment>
<feature type="binding site" evidence="3">
    <location>
        <position position="107"/>
    </location>
    <ligand>
        <name>phosphoenolpyruvate</name>
        <dbReference type="ChEBI" id="CHEBI:58702"/>
    </ligand>
</feature>
<dbReference type="AlphaFoldDB" id="A0A8J6NDT1"/>
<evidence type="ECO:0000256" key="3">
    <source>
        <dbReference type="PIRSR" id="PIRSR602480-1"/>
    </source>
</evidence>
<name>A0A8J6NDT1_9BACT</name>
<proteinExistence type="inferred from homology"/>
<protein>
    <recommendedName>
        <fullName evidence="4">Phospho-2-dehydro-3-deoxyheptonate aldolase</fullName>
        <ecNumber evidence="4">2.5.1.54</ecNumber>
    </recommendedName>
</protein>
<reference evidence="5 6" key="1">
    <citation type="submission" date="2020-08" db="EMBL/GenBank/DDBJ databases">
        <title>Bridging the membrane lipid divide: bacteria of the FCB group superphylum have the potential to synthesize archaeal ether lipids.</title>
        <authorList>
            <person name="Villanueva L."/>
            <person name="Von Meijenfeldt F.A.B."/>
            <person name="Westbye A.B."/>
            <person name="Yadav S."/>
            <person name="Hopmans E.C."/>
            <person name="Dutilh B.E."/>
            <person name="Sinninghe Damste J.S."/>
        </authorList>
    </citation>
    <scope>NUCLEOTIDE SEQUENCE [LARGE SCALE GENOMIC DNA]</scope>
    <source>
        <strain evidence="5">NIOZ-UU47</strain>
    </source>
</reference>
<dbReference type="PANTHER" id="PTHR21337:SF0">
    <property type="entry name" value="PHOSPHO-2-DEHYDRO-3-DEOXYHEPTONATE ALDOLASE"/>
    <property type="match status" value="1"/>
</dbReference>
<dbReference type="Pfam" id="PF01474">
    <property type="entry name" value="DAHP_synth_2"/>
    <property type="match status" value="1"/>
</dbReference>
<feature type="binding site" evidence="3">
    <location>
        <position position="320"/>
    </location>
    <ligand>
        <name>phosphoenolpyruvate</name>
        <dbReference type="ChEBI" id="CHEBI:58702"/>
    </ligand>
</feature>
<keyword evidence="3" id="KW-0464">Manganese</keyword>
<comment type="pathway">
    <text evidence="4">Metabolic intermediate biosynthesis; chorismate biosynthesis; chorismate from D-erythrose 4-phosphate and phosphoenolpyruvate: step 1/7.</text>
</comment>
<gene>
    <name evidence="5" type="ORF">H8E41_06720</name>
</gene>
<comment type="similarity">
    <text evidence="1 4">Belongs to the class-II DAHP synthase family.</text>
</comment>
<dbReference type="PANTHER" id="PTHR21337">
    <property type="entry name" value="PHOSPHO-2-DEHYDRO-3-DEOXYHEPTONATE ALDOLASE 1, 2"/>
    <property type="match status" value="1"/>
</dbReference>
<sequence length="445" mass="49918">MSEWTKSSWQNYTALQQPNWPDKDEYQKAVDRISKLPPLVFAGEIRTLKKHLADCVEGRAFLLQGGDCAEDFNNCTAPGIRETLKVILQMAVILSYAGGKPVIKVGRLAGQYAKPRSSDTENVDGVEMASYRGDMVNSPEPTGEARRPDPSRMVEGYHLAAATMNITRAFTRGGYAAMHRVHAWNNEFVKTSPLGRSYEKLARNIDQALNFMKTIGLDTDIPQLNQAAFFTSHEALLLGYEEALTRQDSITGQWYDCSAHMVWIGDRTRQLDGAHIEFLRGVRNPIGMKVGPKHDLDELRAIIEKLNPENEPGRLTLITRFGAKEIEKHLPPLVRAIKQTGYKVLWVCDPMHGNTYTAETGYKTRSFDNILQEIQSFFEIHWAEGTIPGGVHFELTGDNVTECTGGGRNIADQNLIENYQTNCDPRLNAEQSLELAFQIAEMIRG</sequence>
<dbReference type="NCBIfam" id="TIGR01358">
    <property type="entry name" value="DAHP_synth_II"/>
    <property type="match status" value="1"/>
</dbReference>
<feature type="binding site" evidence="3">
    <location>
        <position position="68"/>
    </location>
    <ligand>
        <name>Mn(2+)</name>
        <dbReference type="ChEBI" id="CHEBI:29035"/>
    </ligand>
</feature>
<dbReference type="InterPro" id="IPR013785">
    <property type="entry name" value="Aldolase_TIM"/>
</dbReference>
<evidence type="ECO:0000256" key="1">
    <source>
        <dbReference type="ARBA" id="ARBA00008911"/>
    </source>
</evidence>
<keyword evidence="3" id="KW-0104">Cadmium</keyword>
<keyword evidence="2 4" id="KW-0808">Transferase</keyword>
<comment type="caution">
    <text evidence="5">The sequence shown here is derived from an EMBL/GenBank/DDBJ whole genome shotgun (WGS) entry which is preliminary data.</text>
</comment>
<evidence type="ECO:0000313" key="5">
    <source>
        <dbReference type="EMBL" id="MBC8317582.1"/>
    </source>
</evidence>
<organism evidence="5 6">
    <name type="scientific">Candidatus Desulfobia pelagia</name>
    <dbReference type="NCBI Taxonomy" id="2841692"/>
    <lineage>
        <taxon>Bacteria</taxon>
        <taxon>Pseudomonadati</taxon>
        <taxon>Thermodesulfobacteriota</taxon>
        <taxon>Desulfobulbia</taxon>
        <taxon>Desulfobulbales</taxon>
        <taxon>Desulfobulbaceae</taxon>
        <taxon>Candidatus Desulfobia</taxon>
    </lineage>
</organism>
<accession>A0A8J6NDT1</accession>
<dbReference type="InterPro" id="IPR002480">
    <property type="entry name" value="DAHP_synth_2"/>
</dbReference>
<feature type="binding site" evidence="3">
    <location>
        <position position="424"/>
    </location>
    <ligand>
        <name>Mn(2+)</name>
        <dbReference type="ChEBI" id="CHEBI:29035"/>
    </ligand>
</feature>
<evidence type="ECO:0000256" key="4">
    <source>
        <dbReference type="RuleBase" id="RU363071"/>
    </source>
</evidence>
<dbReference type="GO" id="GO:0008652">
    <property type="term" value="P:amino acid biosynthetic process"/>
    <property type="evidence" value="ECO:0007669"/>
    <property type="project" value="UniProtKB-KW"/>
</dbReference>
<comment type="catalytic activity">
    <reaction evidence="4">
        <text>D-erythrose 4-phosphate + phosphoenolpyruvate + H2O = 7-phospho-2-dehydro-3-deoxy-D-arabino-heptonate + phosphate</text>
        <dbReference type="Rhea" id="RHEA:14717"/>
        <dbReference type="ChEBI" id="CHEBI:15377"/>
        <dbReference type="ChEBI" id="CHEBI:16897"/>
        <dbReference type="ChEBI" id="CHEBI:43474"/>
        <dbReference type="ChEBI" id="CHEBI:58394"/>
        <dbReference type="ChEBI" id="CHEBI:58702"/>
        <dbReference type="EC" id="2.5.1.54"/>
    </reaction>
</comment>
<feature type="binding site" evidence="3">
    <location>
        <position position="352"/>
    </location>
    <ligand>
        <name>Mn(2+)</name>
        <dbReference type="ChEBI" id="CHEBI:29035"/>
    </ligand>
</feature>
<feature type="binding site" evidence="3">
    <location>
        <position position="289"/>
    </location>
    <ligand>
        <name>phosphoenolpyruvate</name>
        <dbReference type="ChEBI" id="CHEBI:58702"/>
    </ligand>
</feature>
<evidence type="ECO:0000256" key="2">
    <source>
        <dbReference type="ARBA" id="ARBA00022679"/>
    </source>
</evidence>
<dbReference type="Proteomes" id="UP000614424">
    <property type="component" value="Unassembled WGS sequence"/>
</dbReference>
<dbReference type="GO" id="GO:0009073">
    <property type="term" value="P:aromatic amino acid family biosynthetic process"/>
    <property type="evidence" value="ECO:0007669"/>
    <property type="project" value="UniProtKB-KW"/>
</dbReference>
<keyword evidence="4" id="KW-0057">Aromatic amino acid biosynthesis</keyword>
<dbReference type="Gene3D" id="3.20.20.70">
    <property type="entry name" value="Aldolase class I"/>
    <property type="match status" value="1"/>
</dbReference>
<dbReference type="EC" id="2.5.1.54" evidence="4"/>
<keyword evidence="4" id="KW-0028">Amino-acid biosynthesis</keyword>
<keyword evidence="3" id="KW-0170">Cobalt</keyword>